<dbReference type="PANTHER" id="PTHR35867:SF1">
    <property type="entry name" value="PROTEIN RSEC"/>
    <property type="match status" value="1"/>
</dbReference>
<evidence type="ECO:0000256" key="1">
    <source>
        <dbReference type="SAM" id="Phobius"/>
    </source>
</evidence>
<evidence type="ECO:0000313" key="2">
    <source>
        <dbReference type="EMBL" id="BCD96711.1"/>
    </source>
</evidence>
<keyword evidence="1" id="KW-1133">Transmembrane helix</keyword>
<name>A0AAN1WFL8_9GAMM</name>
<feature type="transmembrane region" description="Helical" evidence="1">
    <location>
        <begin position="116"/>
        <end position="137"/>
    </location>
</feature>
<gene>
    <name evidence="2" type="ORF">MARGE09_P0911</name>
</gene>
<dbReference type="EMBL" id="AP023086">
    <property type="protein sequence ID" value="BCD96711.1"/>
    <property type="molecule type" value="Genomic_DNA"/>
</dbReference>
<evidence type="ECO:0000313" key="3">
    <source>
        <dbReference type="Proteomes" id="UP001320119"/>
    </source>
</evidence>
<reference evidence="2 3" key="1">
    <citation type="journal article" date="2022" name="IScience">
        <title>An ultrasensitive nanofiber-based assay for enzymatic hydrolysis and deep-sea microbial degradation of cellulose.</title>
        <authorList>
            <person name="Tsudome M."/>
            <person name="Tachioka M."/>
            <person name="Miyazaki M."/>
            <person name="Uchimura K."/>
            <person name="Tsuda M."/>
            <person name="Takaki Y."/>
            <person name="Deguchi S."/>
        </authorList>
    </citation>
    <scope>NUCLEOTIDE SEQUENCE [LARGE SCALE GENOMIC DNA]</scope>
    <source>
        <strain evidence="2 3">GE09</strain>
    </source>
</reference>
<accession>A0AAN1WFL8</accession>
<keyword evidence="1" id="KW-0472">Membrane</keyword>
<dbReference type="PIRSF" id="PIRSF004923">
    <property type="entry name" value="RseC"/>
    <property type="match status" value="1"/>
</dbReference>
<dbReference type="InterPro" id="IPR026268">
    <property type="entry name" value="RseC"/>
</dbReference>
<dbReference type="InterPro" id="IPR007359">
    <property type="entry name" value="SigmaE_reg_RseC_MucC"/>
</dbReference>
<dbReference type="RefSeq" id="WP_236986201.1">
    <property type="nucleotide sequence ID" value="NZ_AP023086.1"/>
</dbReference>
<keyword evidence="3" id="KW-1185">Reference proteome</keyword>
<sequence>MSERWITERARVLTADADGLSLWVAADKASACGSCKAKSGCGTSMLAKLGANQVAVRALLSPELASQTFREGQDVDLAVDRNAFVKVALVMYLIPLLGLISGVLLAPIVSANAGDGVVATAALVGLFFGGWVANRILYRWRNDERLQPLVLRSSLSLDEAVVHLT</sequence>
<dbReference type="Pfam" id="PF04246">
    <property type="entry name" value="RseC_MucC"/>
    <property type="match status" value="1"/>
</dbReference>
<protein>
    <submittedName>
        <fullName evidence="2">Sigma-E factor negative regulatory protein RseC</fullName>
    </submittedName>
</protein>
<dbReference type="Proteomes" id="UP001320119">
    <property type="component" value="Chromosome"/>
</dbReference>
<proteinExistence type="predicted"/>
<dbReference type="PANTHER" id="PTHR35867">
    <property type="entry name" value="PROTEIN RSEC"/>
    <property type="match status" value="1"/>
</dbReference>
<keyword evidence="1" id="KW-0812">Transmembrane</keyword>
<dbReference type="AlphaFoldDB" id="A0AAN1WFL8"/>
<organism evidence="2 3">
    <name type="scientific">Marinagarivorans cellulosilyticus</name>
    <dbReference type="NCBI Taxonomy" id="2721545"/>
    <lineage>
        <taxon>Bacteria</taxon>
        <taxon>Pseudomonadati</taxon>
        <taxon>Pseudomonadota</taxon>
        <taxon>Gammaproteobacteria</taxon>
        <taxon>Cellvibrionales</taxon>
        <taxon>Cellvibrionaceae</taxon>
        <taxon>Marinagarivorans</taxon>
    </lineage>
</organism>
<feature type="transmembrane region" description="Helical" evidence="1">
    <location>
        <begin position="89"/>
        <end position="110"/>
    </location>
</feature>
<dbReference type="KEGG" id="marq:MARGE09_P0911"/>